<sequence>MKKNIPFVVLPLIIAGCSSGGGENKDNNVIQEKKVDVISNNPTSSLNKEEGKRVNEALNKEVNEEVNEEVNKVTNKVVNEVVNKEVNEVVNEIVNKEINRIDEKEDAAEISNDKGISVDEKLLSDNKEKVYTGSKIDKIYHSNWDYGKENIPVYNIEGSKDPYENYLSSEEKIITFVTDKGDSHQFSLLGDVGYYGYRIELDADRTASYASYIYSIEKDLIAENVPNDLNAVYSKKDGFVYGPLDHRSDQINAVVRTADITMNYTNGIVKGVITENDPHIGNDELFKIDGNTKSLVITPTRHVSNGIIPNDRAAMDIQFVNSAENIDDHKYILGTTKAESWVGVLAAEKQN</sequence>
<evidence type="ECO:0000313" key="2">
    <source>
        <dbReference type="Proteomes" id="UP000195540"/>
    </source>
</evidence>
<accession>A0AAN1C254</accession>
<dbReference type="AlphaFoldDB" id="A0AAN1C254"/>
<dbReference type="PROSITE" id="PS51257">
    <property type="entry name" value="PROKAR_LIPOPROTEIN"/>
    <property type="match status" value="1"/>
</dbReference>
<gene>
    <name evidence="1" type="ORF">AM402_13705</name>
</gene>
<dbReference type="EMBL" id="CP021694">
    <property type="protein sequence ID" value="ARX35160.1"/>
    <property type="molecule type" value="Genomic_DNA"/>
</dbReference>
<proteinExistence type="predicted"/>
<evidence type="ECO:0000313" key="1">
    <source>
        <dbReference type="EMBL" id="ARX35160.1"/>
    </source>
</evidence>
<organism evidence="1 2">
    <name type="scientific">Proteus mirabilis</name>
    <dbReference type="NCBI Taxonomy" id="584"/>
    <lineage>
        <taxon>Bacteria</taxon>
        <taxon>Pseudomonadati</taxon>
        <taxon>Pseudomonadota</taxon>
        <taxon>Gammaproteobacteria</taxon>
        <taxon>Enterobacterales</taxon>
        <taxon>Morganellaceae</taxon>
        <taxon>Proteus</taxon>
    </lineage>
</organism>
<dbReference type="Proteomes" id="UP000195540">
    <property type="component" value="Chromosome"/>
</dbReference>
<reference evidence="1 2" key="1">
    <citation type="submission" date="2017-05" db="EMBL/GenBank/DDBJ databases">
        <title>Whole genome sequencing of Proteus mirabilis AR_0155.</title>
        <authorList>
            <person name="Conlan S."/>
            <person name="Thomas P.J."/>
            <person name="Mullikin J."/>
            <person name="Frank K.M."/>
            <person name="Segre J.A."/>
        </authorList>
    </citation>
    <scope>NUCLEOTIDE SEQUENCE [LARGE SCALE GENOMIC DNA]</scope>
    <source>
        <strain evidence="1 2">AR_0155</strain>
    </source>
</reference>
<name>A0AAN1C254_PROMI</name>
<dbReference type="RefSeq" id="WP_064971342.1">
    <property type="nucleotide sequence ID" value="NZ_AP026827.1"/>
</dbReference>
<evidence type="ECO:0008006" key="3">
    <source>
        <dbReference type="Google" id="ProtNLM"/>
    </source>
</evidence>
<protein>
    <recommendedName>
        <fullName evidence="3">Lipoprotein</fullName>
    </recommendedName>
</protein>